<dbReference type="Proteomes" id="UP001159427">
    <property type="component" value="Unassembled WGS sequence"/>
</dbReference>
<dbReference type="EMBL" id="CALNXI010000432">
    <property type="protein sequence ID" value="CAH3027038.1"/>
    <property type="molecule type" value="Genomic_DNA"/>
</dbReference>
<reference evidence="1 2" key="1">
    <citation type="submission" date="2022-05" db="EMBL/GenBank/DDBJ databases">
        <authorList>
            <consortium name="Genoscope - CEA"/>
            <person name="William W."/>
        </authorList>
    </citation>
    <scope>NUCLEOTIDE SEQUENCE [LARGE SCALE GENOMIC DNA]</scope>
</reference>
<protein>
    <submittedName>
        <fullName evidence="1">Uncharacterized protein</fullName>
    </submittedName>
</protein>
<name>A0ABN8MEQ9_9CNID</name>
<evidence type="ECO:0000313" key="1">
    <source>
        <dbReference type="EMBL" id="CAH3027038.1"/>
    </source>
</evidence>
<organism evidence="1 2">
    <name type="scientific">Porites evermanni</name>
    <dbReference type="NCBI Taxonomy" id="104178"/>
    <lineage>
        <taxon>Eukaryota</taxon>
        <taxon>Metazoa</taxon>
        <taxon>Cnidaria</taxon>
        <taxon>Anthozoa</taxon>
        <taxon>Hexacorallia</taxon>
        <taxon>Scleractinia</taxon>
        <taxon>Fungiina</taxon>
        <taxon>Poritidae</taxon>
        <taxon>Porites</taxon>
    </lineage>
</organism>
<comment type="caution">
    <text evidence="1">The sequence shown here is derived from an EMBL/GenBank/DDBJ whole genome shotgun (WGS) entry which is preliminary data.</text>
</comment>
<proteinExistence type="predicted"/>
<sequence length="106" mass="12267">MLLMILMRSVYMTYSRALGLSKMLLFQLISYCSSIPWTNYLFSGHLPVHCKLKAVKFSFKRSQISFRKLKSISGDILQDELSSTDLCENTLSYDLEGLFKFYSNTL</sequence>
<evidence type="ECO:0000313" key="2">
    <source>
        <dbReference type="Proteomes" id="UP001159427"/>
    </source>
</evidence>
<accession>A0ABN8MEQ9</accession>
<feature type="non-terminal residue" evidence="1">
    <location>
        <position position="106"/>
    </location>
</feature>
<keyword evidence="2" id="KW-1185">Reference proteome</keyword>
<gene>
    <name evidence="1" type="ORF">PEVE_00030539</name>
</gene>